<keyword evidence="2" id="KW-0812">Transmembrane</keyword>
<dbReference type="EMBL" id="CP118166">
    <property type="protein sequence ID" value="WDI30631.1"/>
    <property type="molecule type" value="Genomic_DNA"/>
</dbReference>
<feature type="transmembrane region" description="Helical" evidence="2">
    <location>
        <begin position="33"/>
        <end position="57"/>
    </location>
</feature>
<dbReference type="RefSeq" id="WP_274492440.1">
    <property type="nucleotide sequence ID" value="NZ_CP118166.1"/>
</dbReference>
<sequence>MTNAAEQMTEEPYEEEDYQEYDEFDDDDEDRGLSGFAVLIMGIVMIGAFVSVVWIAYKQGMKVGGDSAIETPYVAADPDPIKIETADNSATVEDREVYDALDGENSEPVTTLAEGPEEPVTRTAEDTIGSIAADAEAAAADMSDEVEDRLADLEAQDAEVLGADTTVEEPVVEEPAPETTSVASNVRPASRGAVSALSGTHVVQVGAFRSNDEAMAQWARMQSRLGDYLSGKGPDVEVADLGDRGVYHRLRIGPFSSSDEANTYCSGLKERGQDCLPRSN</sequence>
<accession>A0AAE9ZB11</accession>
<evidence type="ECO:0000256" key="2">
    <source>
        <dbReference type="SAM" id="Phobius"/>
    </source>
</evidence>
<evidence type="ECO:0000313" key="4">
    <source>
        <dbReference type="EMBL" id="WDI30631.1"/>
    </source>
</evidence>
<dbReference type="Gene3D" id="3.30.70.1070">
    <property type="entry name" value="Sporulation related repeat"/>
    <property type="match status" value="1"/>
</dbReference>
<organism evidence="4 5">
    <name type="scientific">Hyphococcus flavus</name>
    <dbReference type="NCBI Taxonomy" id="1866326"/>
    <lineage>
        <taxon>Bacteria</taxon>
        <taxon>Pseudomonadati</taxon>
        <taxon>Pseudomonadota</taxon>
        <taxon>Alphaproteobacteria</taxon>
        <taxon>Parvularculales</taxon>
        <taxon>Parvularculaceae</taxon>
        <taxon>Hyphococcus</taxon>
    </lineage>
</organism>
<evidence type="ECO:0000256" key="1">
    <source>
        <dbReference type="SAM" id="MobiDB-lite"/>
    </source>
</evidence>
<feature type="domain" description="SPOR" evidence="3">
    <location>
        <begin position="195"/>
        <end position="280"/>
    </location>
</feature>
<reference evidence="4" key="1">
    <citation type="submission" date="2023-02" db="EMBL/GenBank/DDBJ databases">
        <title>Genome sequence of Hyphococcus flavus.</title>
        <authorList>
            <person name="Rong J.-C."/>
            <person name="Zhao Q."/>
            <person name="Yi M."/>
            <person name="Wu J.-Y."/>
        </authorList>
    </citation>
    <scope>NUCLEOTIDE SEQUENCE</scope>
    <source>
        <strain evidence="4">MCCC 1K03223</strain>
    </source>
</reference>
<evidence type="ECO:0000259" key="3">
    <source>
        <dbReference type="PROSITE" id="PS51724"/>
    </source>
</evidence>
<name>A0AAE9ZB11_9PROT</name>
<dbReference type="KEGG" id="hfl:PUV54_11760"/>
<proteinExistence type="predicted"/>
<dbReference type="Proteomes" id="UP001214043">
    <property type="component" value="Chromosome"/>
</dbReference>
<keyword evidence="2" id="KW-1133">Transmembrane helix</keyword>
<dbReference type="AlphaFoldDB" id="A0AAE9ZB11"/>
<dbReference type="PROSITE" id="PS51724">
    <property type="entry name" value="SPOR"/>
    <property type="match status" value="1"/>
</dbReference>
<dbReference type="GO" id="GO:0042834">
    <property type="term" value="F:peptidoglycan binding"/>
    <property type="evidence" value="ECO:0007669"/>
    <property type="project" value="InterPro"/>
</dbReference>
<protein>
    <submittedName>
        <fullName evidence="4">SPOR domain-containing protein</fullName>
    </submittedName>
</protein>
<gene>
    <name evidence="4" type="ORF">PUV54_11760</name>
</gene>
<dbReference type="InterPro" id="IPR036680">
    <property type="entry name" value="SPOR-like_sf"/>
</dbReference>
<evidence type="ECO:0000313" key="5">
    <source>
        <dbReference type="Proteomes" id="UP001214043"/>
    </source>
</evidence>
<dbReference type="SUPFAM" id="SSF110997">
    <property type="entry name" value="Sporulation related repeat"/>
    <property type="match status" value="1"/>
</dbReference>
<dbReference type="Pfam" id="PF05036">
    <property type="entry name" value="SPOR"/>
    <property type="match status" value="1"/>
</dbReference>
<feature type="compositionally biased region" description="Acidic residues" evidence="1">
    <location>
        <begin position="8"/>
        <end position="27"/>
    </location>
</feature>
<feature type="region of interest" description="Disordered" evidence="1">
    <location>
        <begin position="1"/>
        <end position="27"/>
    </location>
</feature>
<keyword evidence="5" id="KW-1185">Reference proteome</keyword>
<dbReference type="InterPro" id="IPR007730">
    <property type="entry name" value="SPOR-like_dom"/>
</dbReference>
<keyword evidence="2" id="KW-0472">Membrane</keyword>